<dbReference type="SMART" id="SM01381">
    <property type="entry name" value="7TM_GPCR_Srsx"/>
    <property type="match status" value="1"/>
</dbReference>
<evidence type="ECO:0000313" key="9">
    <source>
        <dbReference type="WBParaSite" id="Gr19_v10_g9653.t1"/>
    </source>
</evidence>
<dbReference type="GO" id="GO:0004930">
    <property type="term" value="F:G protein-coupled receptor activity"/>
    <property type="evidence" value="ECO:0007669"/>
    <property type="project" value="InterPro"/>
</dbReference>
<feature type="domain" description="G-protein coupled receptors family 1 profile" evidence="7">
    <location>
        <begin position="46"/>
        <end position="297"/>
    </location>
</feature>
<evidence type="ECO:0000256" key="2">
    <source>
        <dbReference type="ARBA" id="ARBA00022692"/>
    </source>
</evidence>
<dbReference type="InterPro" id="IPR000276">
    <property type="entry name" value="GPCR_Rhodpsn"/>
</dbReference>
<keyword evidence="2 6" id="KW-0812">Transmembrane</keyword>
<keyword evidence="3 6" id="KW-1133">Transmembrane helix</keyword>
<evidence type="ECO:0000259" key="7">
    <source>
        <dbReference type="PROSITE" id="PS50262"/>
    </source>
</evidence>
<evidence type="ECO:0000313" key="8">
    <source>
        <dbReference type="Proteomes" id="UP000887572"/>
    </source>
</evidence>
<dbReference type="PANTHER" id="PTHR23360:SF5">
    <property type="entry name" value="G-PROTEIN COUPLED RECEPTORS FAMILY 1 PROFILE DOMAIN-CONTAINING PROTEIN"/>
    <property type="match status" value="1"/>
</dbReference>
<feature type="transmembrane region" description="Helical" evidence="6">
    <location>
        <begin position="74"/>
        <end position="96"/>
    </location>
</feature>
<comment type="subcellular location">
    <subcellularLocation>
        <location evidence="1">Membrane</location>
    </subcellularLocation>
</comment>
<dbReference type="Proteomes" id="UP000887572">
    <property type="component" value="Unplaced"/>
</dbReference>
<dbReference type="PROSITE" id="PS50262">
    <property type="entry name" value="G_PROTEIN_RECEP_F1_2"/>
    <property type="match status" value="1"/>
</dbReference>
<feature type="transmembrane region" description="Helical" evidence="6">
    <location>
        <begin position="102"/>
        <end position="124"/>
    </location>
</feature>
<reference evidence="9" key="1">
    <citation type="submission" date="2022-11" db="UniProtKB">
        <authorList>
            <consortium name="WormBaseParasite"/>
        </authorList>
    </citation>
    <scope>IDENTIFICATION</scope>
</reference>
<proteinExistence type="predicted"/>
<evidence type="ECO:0000256" key="5">
    <source>
        <dbReference type="SAM" id="MobiDB-lite"/>
    </source>
</evidence>
<accession>A0A914IF40</accession>
<dbReference type="WBParaSite" id="Gr19_v10_g9653.t1">
    <property type="protein sequence ID" value="Gr19_v10_g9653.t1"/>
    <property type="gene ID" value="Gr19_v10_g9653"/>
</dbReference>
<protein>
    <submittedName>
        <fullName evidence="9">G-protein coupled receptors family 1 profile domain-containing protein</fullName>
    </submittedName>
</protein>
<dbReference type="SUPFAM" id="SSF81321">
    <property type="entry name" value="Family A G protein-coupled receptor-like"/>
    <property type="match status" value="1"/>
</dbReference>
<evidence type="ECO:0000256" key="4">
    <source>
        <dbReference type="ARBA" id="ARBA00023136"/>
    </source>
</evidence>
<dbReference type="InterPro" id="IPR019424">
    <property type="entry name" value="7TM_GPCR_Srsx"/>
</dbReference>
<dbReference type="Gene3D" id="1.20.1070.10">
    <property type="entry name" value="Rhodopsin 7-helix transmembrane proteins"/>
    <property type="match status" value="1"/>
</dbReference>
<dbReference type="Pfam" id="PF10320">
    <property type="entry name" value="7TM_GPCR_Srsx"/>
    <property type="match status" value="1"/>
</dbReference>
<dbReference type="AlphaFoldDB" id="A0A914IF40"/>
<feature type="transmembrane region" description="Helical" evidence="6">
    <location>
        <begin position="27"/>
        <end position="53"/>
    </location>
</feature>
<keyword evidence="8" id="KW-1185">Reference proteome</keyword>
<feature type="transmembrane region" description="Helical" evidence="6">
    <location>
        <begin position="275"/>
        <end position="299"/>
    </location>
</feature>
<organism evidence="8 9">
    <name type="scientific">Globodera rostochiensis</name>
    <name type="common">Golden nematode worm</name>
    <name type="synonym">Heterodera rostochiensis</name>
    <dbReference type="NCBI Taxonomy" id="31243"/>
    <lineage>
        <taxon>Eukaryota</taxon>
        <taxon>Metazoa</taxon>
        <taxon>Ecdysozoa</taxon>
        <taxon>Nematoda</taxon>
        <taxon>Chromadorea</taxon>
        <taxon>Rhabditida</taxon>
        <taxon>Tylenchina</taxon>
        <taxon>Tylenchomorpha</taxon>
        <taxon>Tylenchoidea</taxon>
        <taxon>Heteroderidae</taxon>
        <taxon>Heteroderinae</taxon>
        <taxon>Globodera</taxon>
    </lineage>
</organism>
<feature type="region of interest" description="Disordered" evidence="5">
    <location>
        <begin position="410"/>
        <end position="448"/>
    </location>
</feature>
<evidence type="ECO:0000256" key="1">
    <source>
        <dbReference type="ARBA" id="ARBA00004370"/>
    </source>
</evidence>
<keyword evidence="4 6" id="KW-0472">Membrane</keyword>
<feature type="transmembrane region" description="Helical" evidence="6">
    <location>
        <begin position="208"/>
        <end position="225"/>
    </location>
</feature>
<feature type="transmembrane region" description="Helical" evidence="6">
    <location>
        <begin position="475"/>
        <end position="500"/>
    </location>
</feature>
<dbReference type="GO" id="GO:0016020">
    <property type="term" value="C:membrane"/>
    <property type="evidence" value="ECO:0007669"/>
    <property type="project" value="UniProtKB-SubCell"/>
</dbReference>
<dbReference type="InterPro" id="IPR047130">
    <property type="entry name" value="7TM_GPCR_Srsx_nematod"/>
</dbReference>
<feature type="transmembrane region" description="Helical" evidence="6">
    <location>
        <begin position="237"/>
        <end position="255"/>
    </location>
</feature>
<dbReference type="PANTHER" id="PTHR23360">
    <property type="entry name" value="G-PROTEIN COUPLED RECEPTORS FAMILY 1 PROFILE DOMAIN-CONTAINING PROTEIN-RELATED"/>
    <property type="match status" value="1"/>
</dbReference>
<evidence type="ECO:0000256" key="3">
    <source>
        <dbReference type="ARBA" id="ARBA00022989"/>
    </source>
</evidence>
<evidence type="ECO:0000256" key="6">
    <source>
        <dbReference type="SAM" id="Phobius"/>
    </source>
</evidence>
<feature type="transmembrane region" description="Helical" evidence="6">
    <location>
        <begin position="512"/>
        <end position="531"/>
    </location>
</feature>
<name>A0A914IF40_GLORO</name>
<sequence>MSNSSSDQPPPPLTYFDLFRQNGGHTAAMWLILGEKCALSLVGILFNAILVVATVKAKNLRSICNLLIAIDSAFLALFQLSALIAFLIALFGINFVPVSTCFYLQALPIFSVMMSFCVMFQIGLERLANVLFPIWSMKKNSKRFHVGLLLFFILTNLFLIWLCYSAYYDVNTNRPSTILCYILRMVMCTPSDITAKGLFYTIAFNRSVIMHILLIIIYIAIFLILKFKKGNQNFSKSIFRSLLYLVVFEVFGWLPPIYLINIFQKLQLSPVTGTYISAAFTTISSCITASANAPTLYYFSHLYRDAINAILVDVGIKNGGNRQTNASNSVVVVPRDDNLHDIVKSSLFTISMTPPNNCLIQRYPLINQQSVCLTPIVIQHWAIGDRCFFFATATRETRVTKCVETPAAPSTRYFHGDPGGFQSQQRREKRKEKKEEAGTGSDRIGNLGDAAVPKKKRTRAFAHPSLIRVIRQNRAFVMSALIWGLILDVRRQLPLLFAFLPEGIRSFEWAHMASKCLLLLTILIGIIDLLIF</sequence>
<dbReference type="InterPro" id="IPR017452">
    <property type="entry name" value="GPCR_Rhodpsn_7TM"/>
</dbReference>
<feature type="transmembrane region" description="Helical" evidence="6">
    <location>
        <begin position="144"/>
        <end position="167"/>
    </location>
</feature>